<proteinExistence type="predicted"/>
<feature type="region of interest" description="Disordered" evidence="1">
    <location>
        <begin position="178"/>
        <end position="197"/>
    </location>
</feature>
<dbReference type="Proteomes" id="UP000239649">
    <property type="component" value="Unassembled WGS sequence"/>
</dbReference>
<reference evidence="2 3" key="1">
    <citation type="journal article" date="2018" name="Plant J.">
        <title>Genome sequences of Chlorella sorokiniana UTEX 1602 and Micractinium conductrix SAG 241.80: implications to maltose excretion by a green alga.</title>
        <authorList>
            <person name="Arriola M.B."/>
            <person name="Velmurugan N."/>
            <person name="Zhang Y."/>
            <person name="Plunkett M.H."/>
            <person name="Hondzo H."/>
            <person name="Barney B.M."/>
        </authorList>
    </citation>
    <scope>NUCLEOTIDE SEQUENCE [LARGE SCALE GENOMIC DNA]</scope>
    <source>
        <strain evidence="2 3">SAG 241.80</strain>
    </source>
</reference>
<feature type="compositionally biased region" description="Low complexity" evidence="1">
    <location>
        <begin position="352"/>
        <end position="383"/>
    </location>
</feature>
<keyword evidence="3" id="KW-1185">Reference proteome</keyword>
<evidence type="ECO:0000313" key="3">
    <source>
        <dbReference type="Proteomes" id="UP000239649"/>
    </source>
</evidence>
<gene>
    <name evidence="2" type="ORF">C2E20_2487</name>
</gene>
<organism evidence="2 3">
    <name type="scientific">Micractinium conductrix</name>
    <dbReference type="NCBI Taxonomy" id="554055"/>
    <lineage>
        <taxon>Eukaryota</taxon>
        <taxon>Viridiplantae</taxon>
        <taxon>Chlorophyta</taxon>
        <taxon>core chlorophytes</taxon>
        <taxon>Trebouxiophyceae</taxon>
        <taxon>Chlorellales</taxon>
        <taxon>Chlorellaceae</taxon>
        <taxon>Chlorella clade</taxon>
        <taxon>Micractinium</taxon>
    </lineage>
</organism>
<feature type="region of interest" description="Disordered" evidence="1">
    <location>
        <begin position="459"/>
        <end position="483"/>
    </location>
</feature>
<feature type="region of interest" description="Disordered" evidence="1">
    <location>
        <begin position="296"/>
        <end position="320"/>
    </location>
</feature>
<feature type="compositionally biased region" description="Low complexity" evidence="1">
    <location>
        <begin position="15"/>
        <end position="37"/>
    </location>
</feature>
<feature type="compositionally biased region" description="Low complexity" evidence="1">
    <location>
        <begin position="681"/>
        <end position="693"/>
    </location>
</feature>
<feature type="compositionally biased region" description="Acidic residues" evidence="1">
    <location>
        <begin position="408"/>
        <end position="419"/>
    </location>
</feature>
<evidence type="ECO:0000313" key="2">
    <source>
        <dbReference type="EMBL" id="PSC74410.1"/>
    </source>
</evidence>
<accession>A0A2P6VK32</accession>
<feature type="compositionally biased region" description="Polar residues" evidence="1">
    <location>
        <begin position="729"/>
        <end position="740"/>
    </location>
</feature>
<comment type="caution">
    <text evidence="2">The sequence shown here is derived from an EMBL/GenBank/DDBJ whole genome shotgun (WGS) entry which is preliminary data.</text>
</comment>
<dbReference type="OrthoDB" id="516004at2759"/>
<feature type="region of interest" description="Disordered" evidence="1">
    <location>
        <begin position="352"/>
        <end position="419"/>
    </location>
</feature>
<feature type="region of interest" description="Disordered" evidence="1">
    <location>
        <begin position="529"/>
        <end position="549"/>
    </location>
</feature>
<dbReference type="EMBL" id="LHPF02000004">
    <property type="protein sequence ID" value="PSC74410.1"/>
    <property type="molecule type" value="Genomic_DNA"/>
</dbReference>
<evidence type="ECO:0000256" key="1">
    <source>
        <dbReference type="SAM" id="MobiDB-lite"/>
    </source>
</evidence>
<sequence>MKNALVRQTAEAVKRAAPAARPRLGSRARQAAAAPGGARPGGEQEEGEDGGAATAAAPFCDAALLGQLELLLQGGLHLDLGGVVQGLLCREGDPSRLPESELALELSGELAPPPFEELVHSLLGEEETAAGGEQRPAMPSEAAALEAALEALRQHTALLEGQSVLPAADEEAAGGWANAAGWTPEEPAPQHAAPPALPAYLLPGQQRQQQLGGSNGAAAPAGQAGFQTWPAWQAGAQSDAIQEADEDGGGWNALEAAAAAAAQQAAGTHQRAAPRLGLQRSQLVAGAVAVSFDDDEQDCPFSSGGGAAGRQHQTAAAPGGQARLSELWEGGGAAVDAADPWDALEDARWLQQRPQACHHQQQQHVQQQQQHQQHQHQQQHGQQPGAALRVPTFARRGQPAQQQGEADRVEETDEEEEWDEGMLAEVAALEQQAMAQHAQLAQQQAQRRVPVFRSRVHTQAAGSAGTDAIEDASSNEEQPAMTGPAATAGGLGVVGGPRRPGAVPQLGGRRAALPLAAAAAAAAADAGADELDGRQAPSAAVQQTRPALRQPAGRQAFAVPAPPETQLLCIDFTAVDVESLRPSVLLGRLASGKQRWKPAYDPEALMLPHLRAGLPVPAAAQPQAAQQAPRQLVPGAGGTAATAAVAAAELAGLTAEELAGWDDWGDEEEQGDGSAWHHDPQQQQQQQQQQQRQQQRRSRWQADGEQEAAVEVQWDAPEDAAPPAEHSARSQQHWQAFGSSAAWQPGAAQLSAALPGGGAAGAAQRLAQGLGLAGSRAAAPVPAHKRRHAEIGAQIIRSLLEERRRGRVDLQPLLLQLSRQLAAALAGGGTVALSALRQRCMSGGEPGTQASLQRYMLALLTAAHQHNSGAAGRAQQADQGGEAGKGGAAAVAAAVAPLASALGAQQLHLTAAPGGGRDVLICAAF</sequence>
<protein>
    <submittedName>
        <fullName evidence="2">Uncharacterized protein</fullName>
    </submittedName>
</protein>
<feature type="region of interest" description="Disordered" evidence="1">
    <location>
        <begin position="664"/>
        <end position="740"/>
    </location>
</feature>
<feature type="region of interest" description="Disordered" evidence="1">
    <location>
        <begin position="1"/>
        <end position="53"/>
    </location>
</feature>
<dbReference type="AlphaFoldDB" id="A0A2P6VK32"/>
<name>A0A2P6VK32_9CHLO</name>